<proteinExistence type="predicted"/>
<dbReference type="AlphaFoldDB" id="A0A9D1PAI0"/>
<feature type="chain" id="PRO_5038890151" evidence="1">
    <location>
        <begin position="26"/>
        <end position="356"/>
    </location>
</feature>
<sequence length="356" mass="38433">MRKKNCRLGKMLLALCLLLAPPGLAEGETGGLVAFQEEINGMRFHAMVDTTITEAPVIEGAYWDPANGYDSLAQNLGAYFGVPAALEAESRSGSHSLYTYALGENRQLFVQSGNNMNLYTVDSPYDPYLSPENAADLGEEELSFASHAEIARQLNDLAHATGIPADFAIKDIASVRGAQYLALVNRTKDTYARLGKSFQNAVLPGVSANDEIAYVLSFEQTIGGVPLAGTSTSEAIFTPAGVDSLCLNPLPFVAQSIGEAQPLISYRDAALRFSQWDEHPREWEGEFDQVRLCFVEEIPQSAAAESVRLVPAWEFSGVFSREASGGGKSLLRMTYFVNAITGEIAGQPFTVVVDAD</sequence>
<accession>A0A9D1PAI0</accession>
<gene>
    <name evidence="2" type="ORF">IAA64_14180</name>
</gene>
<protein>
    <submittedName>
        <fullName evidence="2">Uncharacterized protein</fullName>
    </submittedName>
</protein>
<evidence type="ECO:0000256" key="1">
    <source>
        <dbReference type="SAM" id="SignalP"/>
    </source>
</evidence>
<dbReference type="Proteomes" id="UP000886884">
    <property type="component" value="Unassembled WGS sequence"/>
</dbReference>
<reference evidence="2" key="1">
    <citation type="submission" date="2020-10" db="EMBL/GenBank/DDBJ databases">
        <authorList>
            <person name="Gilroy R."/>
        </authorList>
    </citation>
    <scope>NUCLEOTIDE SEQUENCE</scope>
    <source>
        <strain evidence="2">CHK183-6373</strain>
    </source>
</reference>
<organism evidence="2 3">
    <name type="scientific">Candidatus Ornithocaccomicrobium faecavium</name>
    <dbReference type="NCBI Taxonomy" id="2840890"/>
    <lineage>
        <taxon>Bacteria</taxon>
        <taxon>Bacillati</taxon>
        <taxon>Bacillota</taxon>
        <taxon>Clostridia</taxon>
        <taxon>Candidatus Ornithocaccomicrobium</taxon>
    </lineage>
</organism>
<evidence type="ECO:0000313" key="3">
    <source>
        <dbReference type="Proteomes" id="UP000886884"/>
    </source>
</evidence>
<keyword evidence="1" id="KW-0732">Signal</keyword>
<dbReference type="EMBL" id="DVOT01000253">
    <property type="protein sequence ID" value="HIV29106.1"/>
    <property type="molecule type" value="Genomic_DNA"/>
</dbReference>
<name>A0A9D1PAI0_9FIRM</name>
<evidence type="ECO:0000313" key="2">
    <source>
        <dbReference type="EMBL" id="HIV29106.1"/>
    </source>
</evidence>
<comment type="caution">
    <text evidence="2">The sequence shown here is derived from an EMBL/GenBank/DDBJ whole genome shotgun (WGS) entry which is preliminary data.</text>
</comment>
<feature type="signal peptide" evidence="1">
    <location>
        <begin position="1"/>
        <end position="25"/>
    </location>
</feature>
<reference evidence="2" key="2">
    <citation type="journal article" date="2021" name="PeerJ">
        <title>Extensive microbial diversity within the chicken gut microbiome revealed by metagenomics and culture.</title>
        <authorList>
            <person name="Gilroy R."/>
            <person name="Ravi A."/>
            <person name="Getino M."/>
            <person name="Pursley I."/>
            <person name="Horton D.L."/>
            <person name="Alikhan N.F."/>
            <person name="Baker D."/>
            <person name="Gharbi K."/>
            <person name="Hall N."/>
            <person name="Watson M."/>
            <person name="Adriaenssens E.M."/>
            <person name="Foster-Nyarko E."/>
            <person name="Jarju S."/>
            <person name="Secka A."/>
            <person name="Antonio M."/>
            <person name="Oren A."/>
            <person name="Chaudhuri R.R."/>
            <person name="La Ragione R."/>
            <person name="Hildebrand F."/>
            <person name="Pallen M.J."/>
        </authorList>
    </citation>
    <scope>NUCLEOTIDE SEQUENCE</scope>
    <source>
        <strain evidence="2">CHK183-6373</strain>
    </source>
</reference>